<reference evidence="4 5" key="1">
    <citation type="submission" date="2016-10" db="EMBL/GenBank/DDBJ databases">
        <authorList>
            <person name="de Groot N.N."/>
        </authorList>
    </citation>
    <scope>NUCLEOTIDE SEQUENCE [LARGE SCALE GENOMIC DNA]</scope>
    <source>
        <strain evidence="4 5">DSM 22024</strain>
    </source>
</reference>
<protein>
    <recommendedName>
        <fullName evidence="3">Protein-glutamine gamma-glutamyltransferase-like C-terminal domain-containing protein</fullName>
    </recommendedName>
</protein>
<sequence>MIASVIVSGSVLAGWLPGEPPVDIGGADAARAARDELTKGIYHRDEPGLVSRFLVWARDWLADVFARIAAVSPGGWSGLVALAAVVVLAVVVVRWRVGAPARTRARAGGVVFGGTVRSAAEYREAARAAAARGDHEAAVRDGFRALVRELEERTFLDERPGRTADEVAREGSVVAPEAAAPLRTAAREFDEVCYGGRAATARAYDEIRAADDAVRRIRRPADQPGLRALGSAAGTVPLGGAPR</sequence>
<feature type="domain" description="Protein-glutamine gamma-glutamyltransferase-like C-terminal" evidence="3">
    <location>
        <begin position="143"/>
        <end position="212"/>
    </location>
</feature>
<evidence type="ECO:0000256" key="1">
    <source>
        <dbReference type="SAM" id="MobiDB-lite"/>
    </source>
</evidence>
<organism evidence="4 5">
    <name type="scientific">Actinopolymorpha singaporensis</name>
    <dbReference type="NCBI Taxonomy" id="117157"/>
    <lineage>
        <taxon>Bacteria</taxon>
        <taxon>Bacillati</taxon>
        <taxon>Actinomycetota</taxon>
        <taxon>Actinomycetes</taxon>
        <taxon>Propionibacteriales</taxon>
        <taxon>Actinopolymorphaceae</taxon>
        <taxon>Actinopolymorpha</taxon>
    </lineage>
</organism>
<keyword evidence="2" id="KW-0812">Transmembrane</keyword>
<evidence type="ECO:0000313" key="4">
    <source>
        <dbReference type="EMBL" id="SDS52311.1"/>
    </source>
</evidence>
<keyword evidence="5" id="KW-1185">Reference proteome</keyword>
<evidence type="ECO:0000313" key="5">
    <source>
        <dbReference type="Proteomes" id="UP000198983"/>
    </source>
</evidence>
<accession>A0A1H1SWK0</accession>
<gene>
    <name evidence="4" type="ORF">SAMN04489717_2959</name>
</gene>
<keyword evidence="2" id="KW-0472">Membrane</keyword>
<dbReference type="EMBL" id="LT629732">
    <property type="protein sequence ID" value="SDS52311.1"/>
    <property type="molecule type" value="Genomic_DNA"/>
</dbReference>
<keyword evidence="2" id="KW-1133">Transmembrane helix</keyword>
<dbReference type="Proteomes" id="UP000198983">
    <property type="component" value="Chromosome I"/>
</dbReference>
<proteinExistence type="predicted"/>
<dbReference type="STRING" id="117157.SAMN04489717_2959"/>
<evidence type="ECO:0000259" key="3">
    <source>
        <dbReference type="Pfam" id="PF13559"/>
    </source>
</evidence>
<evidence type="ECO:0000256" key="2">
    <source>
        <dbReference type="SAM" id="Phobius"/>
    </source>
</evidence>
<name>A0A1H1SWK0_9ACTN</name>
<feature type="transmembrane region" description="Helical" evidence="2">
    <location>
        <begin position="76"/>
        <end position="97"/>
    </location>
</feature>
<dbReference type="AlphaFoldDB" id="A0A1H1SWK0"/>
<feature type="region of interest" description="Disordered" evidence="1">
    <location>
        <begin position="221"/>
        <end position="243"/>
    </location>
</feature>
<dbReference type="InterPro" id="IPR025403">
    <property type="entry name" value="TgpA-like_C"/>
</dbReference>
<dbReference type="Pfam" id="PF13559">
    <property type="entry name" value="DUF4129"/>
    <property type="match status" value="1"/>
</dbReference>